<dbReference type="EMBL" id="CAJOBO010000343">
    <property type="protein sequence ID" value="CAF4197479.1"/>
    <property type="molecule type" value="Genomic_DNA"/>
</dbReference>
<dbReference type="AlphaFoldDB" id="A0A820B9N5"/>
<dbReference type="Proteomes" id="UP000663851">
    <property type="component" value="Unassembled WGS sequence"/>
</dbReference>
<sequence>MPPTTLTSAARIHEHLESGIEIIEADKIYMHPDLVGSSDGYQSDIAILNLLKSLSIETGPFLKRTCVPYFNGCIDLTQYPLNNTRLTVVGWGGMQQGTNSLSDVHNKQKFLLLAAMIRYVNYYSDTWRADVNARVDVATGYLLSLSTPTPNNRPI</sequence>
<evidence type="ECO:0000313" key="2">
    <source>
        <dbReference type="EMBL" id="CAF4197479.1"/>
    </source>
</evidence>
<dbReference type="InterPro" id="IPR043504">
    <property type="entry name" value="Peptidase_S1_PA_chymotrypsin"/>
</dbReference>
<dbReference type="SUPFAM" id="SSF50494">
    <property type="entry name" value="Trypsin-like serine proteases"/>
    <property type="match status" value="1"/>
</dbReference>
<evidence type="ECO:0000313" key="1">
    <source>
        <dbReference type="EMBL" id="CAF3328103.1"/>
    </source>
</evidence>
<dbReference type="InterPro" id="IPR009003">
    <property type="entry name" value="Peptidase_S1_PA"/>
</dbReference>
<reference evidence="2" key="1">
    <citation type="submission" date="2021-02" db="EMBL/GenBank/DDBJ databases">
        <authorList>
            <person name="Nowell W R."/>
        </authorList>
    </citation>
    <scope>NUCLEOTIDE SEQUENCE</scope>
</reference>
<protein>
    <recommendedName>
        <fullName evidence="4">Peptidase S1 domain-containing protein</fullName>
    </recommendedName>
</protein>
<evidence type="ECO:0000313" key="3">
    <source>
        <dbReference type="Proteomes" id="UP000663851"/>
    </source>
</evidence>
<dbReference type="Gene3D" id="2.40.10.10">
    <property type="entry name" value="Trypsin-like serine proteases"/>
    <property type="match status" value="2"/>
</dbReference>
<comment type="caution">
    <text evidence="2">The sequence shown here is derived from an EMBL/GenBank/DDBJ whole genome shotgun (WGS) entry which is preliminary data.</text>
</comment>
<dbReference type="Proteomes" id="UP000663833">
    <property type="component" value="Unassembled WGS sequence"/>
</dbReference>
<gene>
    <name evidence="2" type="ORF">HFQ381_LOCUS7249</name>
    <name evidence="1" type="ORF">LUA448_LOCUS10718</name>
</gene>
<accession>A0A820B9N5</accession>
<evidence type="ECO:0008006" key="4">
    <source>
        <dbReference type="Google" id="ProtNLM"/>
    </source>
</evidence>
<organism evidence="2 3">
    <name type="scientific">Rotaria socialis</name>
    <dbReference type="NCBI Taxonomy" id="392032"/>
    <lineage>
        <taxon>Eukaryota</taxon>
        <taxon>Metazoa</taxon>
        <taxon>Spiralia</taxon>
        <taxon>Gnathifera</taxon>
        <taxon>Rotifera</taxon>
        <taxon>Eurotatoria</taxon>
        <taxon>Bdelloidea</taxon>
        <taxon>Philodinida</taxon>
        <taxon>Philodinidae</taxon>
        <taxon>Rotaria</taxon>
    </lineage>
</organism>
<dbReference type="EMBL" id="CAJNYD010001279">
    <property type="protein sequence ID" value="CAF3328103.1"/>
    <property type="molecule type" value="Genomic_DNA"/>
</dbReference>
<proteinExistence type="predicted"/>
<name>A0A820B9N5_9BILA</name>